<organism evidence="1 2">
    <name type="scientific">Nocardia jinanensis</name>
    <dbReference type="NCBI Taxonomy" id="382504"/>
    <lineage>
        <taxon>Bacteria</taxon>
        <taxon>Bacillati</taxon>
        <taxon>Actinomycetota</taxon>
        <taxon>Actinomycetes</taxon>
        <taxon>Mycobacteriales</taxon>
        <taxon>Nocardiaceae</taxon>
        <taxon>Nocardia</taxon>
    </lineage>
</organism>
<protein>
    <submittedName>
        <fullName evidence="1">Uncharacterized protein</fullName>
    </submittedName>
</protein>
<keyword evidence="2" id="KW-1185">Reference proteome</keyword>
<comment type="caution">
    <text evidence="1">The sequence shown here is derived from an EMBL/GenBank/DDBJ whole genome shotgun (WGS) entry which is preliminary data.</text>
</comment>
<dbReference type="AlphaFoldDB" id="A0A917RWQ2"/>
<sequence length="230" mass="23322">MTGPDVAGVDAADDSVSAADAIGWLHEEGLTRLAALGSGSPNPAVAFVVDVATGIVTKYPAANGGIGADSSTVAADDLPAPLDGPNRLVIVGITNSDQILVVDLAGSLVIGINGSRPELAARSWVMQLLLNPDITVTTNSADVAIGSSPRCRKSFIPGGAGSIVSVDDGNPPVTTVSMNSDAEGSDYLDLIDDGSGEMYLGARVWPLRLVLTIDDAPWSALSETLDRAAG</sequence>
<reference evidence="1" key="1">
    <citation type="journal article" date="2014" name="Int. J. Syst. Evol. Microbiol.">
        <title>Complete genome sequence of Corynebacterium casei LMG S-19264T (=DSM 44701T), isolated from a smear-ripened cheese.</title>
        <authorList>
            <consortium name="US DOE Joint Genome Institute (JGI-PGF)"/>
            <person name="Walter F."/>
            <person name="Albersmeier A."/>
            <person name="Kalinowski J."/>
            <person name="Ruckert C."/>
        </authorList>
    </citation>
    <scope>NUCLEOTIDE SEQUENCE</scope>
    <source>
        <strain evidence="1">CGMCC 4.3508</strain>
    </source>
</reference>
<dbReference type="RefSeq" id="WP_062999161.1">
    <property type="nucleotide sequence ID" value="NZ_BMMH01000026.1"/>
</dbReference>
<dbReference type="EMBL" id="BMMH01000026">
    <property type="protein sequence ID" value="GGL40540.1"/>
    <property type="molecule type" value="Genomic_DNA"/>
</dbReference>
<gene>
    <name evidence="1" type="ORF">GCM10011588_64090</name>
</gene>
<reference evidence="1" key="2">
    <citation type="submission" date="2020-09" db="EMBL/GenBank/DDBJ databases">
        <authorList>
            <person name="Sun Q."/>
            <person name="Zhou Y."/>
        </authorList>
    </citation>
    <scope>NUCLEOTIDE SEQUENCE</scope>
    <source>
        <strain evidence="1">CGMCC 4.3508</strain>
    </source>
</reference>
<dbReference type="Proteomes" id="UP000638263">
    <property type="component" value="Unassembled WGS sequence"/>
</dbReference>
<proteinExistence type="predicted"/>
<accession>A0A917RWQ2</accession>
<evidence type="ECO:0000313" key="2">
    <source>
        <dbReference type="Proteomes" id="UP000638263"/>
    </source>
</evidence>
<name>A0A917RWQ2_9NOCA</name>
<evidence type="ECO:0000313" key="1">
    <source>
        <dbReference type="EMBL" id="GGL40540.1"/>
    </source>
</evidence>